<reference evidence="6" key="2">
    <citation type="submission" date="2020-09" db="EMBL/GenBank/DDBJ databases">
        <authorList>
            <person name="Sun Q."/>
            <person name="Zhou Y."/>
        </authorList>
    </citation>
    <scope>NUCLEOTIDE SEQUENCE</scope>
    <source>
        <strain evidence="6">CGMCC 1.14988</strain>
    </source>
</reference>
<evidence type="ECO:0000256" key="3">
    <source>
        <dbReference type="ARBA" id="ARBA00023004"/>
    </source>
</evidence>
<evidence type="ECO:0000256" key="1">
    <source>
        <dbReference type="ARBA" id="ARBA00022714"/>
    </source>
</evidence>
<keyword evidence="7" id="KW-1185">Reference proteome</keyword>
<dbReference type="Proteomes" id="UP000650511">
    <property type="component" value="Unassembled WGS sequence"/>
</dbReference>
<sequence length="114" mass="12091">MAASKVATLGELTDAVPHRVEVDGVPVCLVRFGDEVKAIHDTCSHQEWSLTDGGTVYGNEVECSLHGSAFDLDDGRPSSLPATRPIPTFAVEIDGDAVLLDVHAPTNDAPFPDH</sequence>
<organism evidence="6 7">
    <name type="scientific">Egicoccus halophilus</name>
    <dbReference type="NCBI Taxonomy" id="1670830"/>
    <lineage>
        <taxon>Bacteria</taxon>
        <taxon>Bacillati</taxon>
        <taxon>Actinomycetota</taxon>
        <taxon>Nitriliruptoria</taxon>
        <taxon>Egicoccales</taxon>
        <taxon>Egicoccaceae</taxon>
        <taxon>Egicoccus</taxon>
    </lineage>
</organism>
<dbReference type="InterPro" id="IPR036922">
    <property type="entry name" value="Rieske_2Fe-2S_sf"/>
</dbReference>
<evidence type="ECO:0000313" key="7">
    <source>
        <dbReference type="Proteomes" id="UP000650511"/>
    </source>
</evidence>
<dbReference type="EMBL" id="BMHA01000004">
    <property type="protein sequence ID" value="GGI05076.1"/>
    <property type="molecule type" value="Genomic_DNA"/>
</dbReference>
<dbReference type="GO" id="GO:0004497">
    <property type="term" value="F:monooxygenase activity"/>
    <property type="evidence" value="ECO:0007669"/>
    <property type="project" value="UniProtKB-ARBA"/>
</dbReference>
<dbReference type="AlphaFoldDB" id="A0A8J3ADV9"/>
<keyword evidence="1" id="KW-0001">2Fe-2S</keyword>
<keyword evidence="3" id="KW-0408">Iron</keyword>
<keyword evidence="4" id="KW-0411">Iron-sulfur</keyword>
<reference evidence="6" key="1">
    <citation type="journal article" date="2014" name="Int. J. Syst. Evol. Microbiol.">
        <title>Complete genome sequence of Corynebacterium casei LMG S-19264T (=DSM 44701T), isolated from a smear-ripened cheese.</title>
        <authorList>
            <consortium name="US DOE Joint Genome Institute (JGI-PGF)"/>
            <person name="Walter F."/>
            <person name="Albersmeier A."/>
            <person name="Kalinowski J."/>
            <person name="Ruckert C."/>
        </authorList>
    </citation>
    <scope>NUCLEOTIDE SEQUENCE</scope>
    <source>
        <strain evidence="6">CGMCC 1.14988</strain>
    </source>
</reference>
<dbReference type="GO" id="GO:0051537">
    <property type="term" value="F:2 iron, 2 sulfur cluster binding"/>
    <property type="evidence" value="ECO:0007669"/>
    <property type="project" value="UniProtKB-KW"/>
</dbReference>
<dbReference type="PROSITE" id="PS51296">
    <property type="entry name" value="RIESKE"/>
    <property type="match status" value="1"/>
</dbReference>
<feature type="domain" description="Rieske" evidence="5">
    <location>
        <begin position="4"/>
        <end position="100"/>
    </location>
</feature>
<dbReference type="Gene3D" id="2.102.10.10">
    <property type="entry name" value="Rieske [2Fe-2S] iron-sulphur domain"/>
    <property type="match status" value="1"/>
</dbReference>
<dbReference type="SUPFAM" id="SSF50022">
    <property type="entry name" value="ISP domain"/>
    <property type="match status" value="1"/>
</dbReference>
<evidence type="ECO:0000259" key="5">
    <source>
        <dbReference type="PROSITE" id="PS51296"/>
    </source>
</evidence>
<protein>
    <submittedName>
        <fullName evidence="6">(2Fe-2S)-binding protein</fullName>
    </submittedName>
</protein>
<comment type="caution">
    <text evidence="6">The sequence shown here is derived from an EMBL/GenBank/DDBJ whole genome shotgun (WGS) entry which is preliminary data.</text>
</comment>
<name>A0A8J3ADV9_9ACTN</name>
<accession>A0A8J3ADV9</accession>
<gene>
    <name evidence="6" type="ORF">GCM10011354_12290</name>
</gene>
<dbReference type="CDD" id="cd03528">
    <property type="entry name" value="Rieske_RO_ferredoxin"/>
    <property type="match status" value="1"/>
</dbReference>
<dbReference type="GO" id="GO:0016705">
    <property type="term" value="F:oxidoreductase activity, acting on paired donors, with incorporation or reduction of molecular oxygen"/>
    <property type="evidence" value="ECO:0007669"/>
    <property type="project" value="UniProtKB-ARBA"/>
</dbReference>
<evidence type="ECO:0000313" key="6">
    <source>
        <dbReference type="EMBL" id="GGI05076.1"/>
    </source>
</evidence>
<keyword evidence="2" id="KW-0479">Metal-binding</keyword>
<dbReference type="Pfam" id="PF00355">
    <property type="entry name" value="Rieske"/>
    <property type="match status" value="1"/>
</dbReference>
<evidence type="ECO:0000256" key="4">
    <source>
        <dbReference type="ARBA" id="ARBA00023014"/>
    </source>
</evidence>
<proteinExistence type="predicted"/>
<evidence type="ECO:0000256" key="2">
    <source>
        <dbReference type="ARBA" id="ARBA00022723"/>
    </source>
</evidence>
<dbReference type="OrthoDB" id="147178at2"/>
<dbReference type="RefSeq" id="WP_130649505.1">
    <property type="nucleotide sequence ID" value="NZ_BMHA01000004.1"/>
</dbReference>
<dbReference type="InterPro" id="IPR017941">
    <property type="entry name" value="Rieske_2Fe-2S"/>
</dbReference>
<dbReference type="GO" id="GO:0046872">
    <property type="term" value="F:metal ion binding"/>
    <property type="evidence" value="ECO:0007669"/>
    <property type="project" value="UniProtKB-KW"/>
</dbReference>